<dbReference type="RefSeq" id="WP_377378999.1">
    <property type="nucleotide sequence ID" value="NZ_JBHSSW010000012.1"/>
</dbReference>
<keyword evidence="3" id="KW-1185">Reference proteome</keyword>
<dbReference type="PROSITE" id="PS51365">
    <property type="entry name" value="RENAL_DIPEPTIDASE_2"/>
    <property type="match status" value="1"/>
</dbReference>
<feature type="signal peptide" evidence="1">
    <location>
        <begin position="1"/>
        <end position="24"/>
    </location>
</feature>
<dbReference type="Pfam" id="PF01244">
    <property type="entry name" value="Peptidase_M19"/>
    <property type="match status" value="1"/>
</dbReference>
<keyword evidence="1" id="KW-0732">Signal</keyword>
<dbReference type="Proteomes" id="UP001596303">
    <property type="component" value="Unassembled WGS sequence"/>
</dbReference>
<dbReference type="EMBL" id="JBHSSW010000012">
    <property type="protein sequence ID" value="MFC6198627.1"/>
    <property type="molecule type" value="Genomic_DNA"/>
</dbReference>
<protein>
    <submittedName>
        <fullName evidence="2">Dipeptidase</fullName>
    </submittedName>
</protein>
<dbReference type="SUPFAM" id="SSF51556">
    <property type="entry name" value="Metallo-dependent hydrolases"/>
    <property type="match status" value="1"/>
</dbReference>
<comment type="caution">
    <text evidence="2">The sequence shown here is derived from an EMBL/GenBank/DDBJ whole genome shotgun (WGS) entry which is preliminary data.</text>
</comment>
<dbReference type="InterPro" id="IPR032466">
    <property type="entry name" value="Metal_Hydrolase"/>
</dbReference>
<dbReference type="Gene3D" id="1.10.287.650">
    <property type="entry name" value="L27 domain"/>
    <property type="match status" value="1"/>
</dbReference>
<dbReference type="PANTHER" id="PTHR10443">
    <property type="entry name" value="MICROSOMAL DIPEPTIDASE"/>
    <property type="match status" value="1"/>
</dbReference>
<gene>
    <name evidence="2" type="ORF">ACFQDM_11070</name>
</gene>
<dbReference type="InterPro" id="IPR008257">
    <property type="entry name" value="Pept_M19"/>
</dbReference>
<accession>A0ABW1SAG6</accession>
<dbReference type="PANTHER" id="PTHR10443:SF12">
    <property type="entry name" value="DIPEPTIDASE"/>
    <property type="match status" value="1"/>
</dbReference>
<proteinExistence type="predicted"/>
<evidence type="ECO:0000313" key="3">
    <source>
        <dbReference type="Proteomes" id="UP001596303"/>
    </source>
</evidence>
<name>A0ABW1SAG6_9PROT</name>
<organism evidence="2 3">
    <name type="scientific">Ponticaulis profundi</name>
    <dbReference type="NCBI Taxonomy" id="2665222"/>
    <lineage>
        <taxon>Bacteria</taxon>
        <taxon>Pseudomonadati</taxon>
        <taxon>Pseudomonadota</taxon>
        <taxon>Alphaproteobacteria</taxon>
        <taxon>Hyphomonadales</taxon>
        <taxon>Hyphomonadaceae</taxon>
        <taxon>Ponticaulis</taxon>
    </lineage>
</organism>
<feature type="chain" id="PRO_5047422138" evidence="1">
    <location>
        <begin position="25"/>
        <end position="432"/>
    </location>
</feature>
<evidence type="ECO:0000313" key="2">
    <source>
        <dbReference type="EMBL" id="MFC6198627.1"/>
    </source>
</evidence>
<reference evidence="3" key="1">
    <citation type="journal article" date="2019" name="Int. J. Syst. Evol. Microbiol.">
        <title>The Global Catalogue of Microorganisms (GCM) 10K type strain sequencing project: providing services to taxonomists for standard genome sequencing and annotation.</title>
        <authorList>
            <consortium name="The Broad Institute Genomics Platform"/>
            <consortium name="The Broad Institute Genome Sequencing Center for Infectious Disease"/>
            <person name="Wu L."/>
            <person name="Ma J."/>
        </authorList>
    </citation>
    <scope>NUCLEOTIDE SEQUENCE [LARGE SCALE GENOMIC DNA]</scope>
    <source>
        <strain evidence="3">CGMCC-1.15741</strain>
    </source>
</reference>
<evidence type="ECO:0000256" key="1">
    <source>
        <dbReference type="SAM" id="SignalP"/>
    </source>
</evidence>
<sequence length="432" mass="47595">MFSRFKSVALATTALAFVSGAAMAQEAADSATTPETEEMSDLRAFHESLLVLDSHLDTPALLVQPGFDITQRYSTDEDYSQVDLPRMKEGGLDGGFWVIYSPQGPLTTKAYQTIRDTALLRALSIHEMVAGHPDEFELALNSEDAERIHEDGKRIVYISIENSYPLGEDISMLDTFYKLGVRMVGPVHFRNNQFADSATDIAGPQWDGLSPLGEELVKRANELGMIVDASHAHDMVFDDLMELSKTPIILSHSGSKAIYDHPRNIDDERLKQLAESGGLIQVNSYGGYVRELANNPERSEALRALYAEMDSGGPKTAEAYQAMLAKRREVDEKYPPATATFEEFLEHLLHILEIAGPEHVGLGADWDGGGGVAGMEDVSDLPLITYRLLDEGYTEEDLANIWGLNLVRLLKAAEDYAASLKEAPPVEETETE</sequence>
<dbReference type="Gene3D" id="3.20.20.140">
    <property type="entry name" value="Metal-dependent hydrolases"/>
    <property type="match status" value="1"/>
</dbReference>
<dbReference type="CDD" id="cd01301">
    <property type="entry name" value="rDP_like"/>
    <property type="match status" value="1"/>
</dbReference>